<dbReference type="NCBIfam" id="TIGR00027">
    <property type="entry name" value="mthyl_TIGR00027"/>
    <property type="match status" value="1"/>
</dbReference>
<keyword evidence="6" id="KW-1185">Reference proteome</keyword>
<comment type="function">
    <text evidence="4">Exhibits S-adenosyl-L-methionine-dependent methyltransferase activity.</text>
</comment>
<reference evidence="5 6" key="1">
    <citation type="submission" date="2021-02" db="EMBL/GenBank/DDBJ databases">
        <title>De Novo genome assembly of isolated myxobacteria.</title>
        <authorList>
            <person name="Stevens D.C."/>
        </authorList>
    </citation>
    <scope>NUCLEOTIDE SEQUENCE [LARGE SCALE GENOMIC DNA]</scope>
    <source>
        <strain evidence="6">SCPEA02</strain>
    </source>
</reference>
<dbReference type="PANTHER" id="PTHR43619:SF2">
    <property type="entry name" value="S-ADENOSYL-L-METHIONINE-DEPENDENT METHYLTRANSFERASES SUPERFAMILY PROTEIN"/>
    <property type="match status" value="1"/>
</dbReference>
<sequence>MKEGKPSQTASMVAYFRAVAHLGVTSAKGFQDPTAEHLLPTPWAQLFRLTQRRARKAPQSLANARRGTDLLALRTLTIDAHVRDALAQGARQLVILGAGLDGRAYRLRELSDVRVFEVDHPATQAWKQRRASVLPVMAKSLAFVPVDFERDSLDAALTRAGHDSSAPTVWIWEGVVMYLTTEALRTTLRVLTARSAPGSTAIIQYNTHRSMPGPLSLLLRIWREPQISMHTPEVMAAELGAVGFHVIADSGIDDWARRFDATSPGHMRQGSRVVAARK</sequence>
<proteinExistence type="inferred from homology"/>
<dbReference type="GO" id="GO:0008168">
    <property type="term" value="F:methyltransferase activity"/>
    <property type="evidence" value="ECO:0007669"/>
    <property type="project" value="UniProtKB-KW"/>
</dbReference>
<dbReference type="SUPFAM" id="SSF53335">
    <property type="entry name" value="S-adenosyl-L-methionine-dependent methyltransferases"/>
    <property type="match status" value="1"/>
</dbReference>
<comment type="similarity">
    <text evidence="1 4">Belongs to the UPF0677 family.</text>
</comment>
<keyword evidence="4" id="KW-0949">S-adenosyl-L-methionine</keyword>
<evidence type="ECO:0000256" key="2">
    <source>
        <dbReference type="ARBA" id="ARBA00022603"/>
    </source>
</evidence>
<dbReference type="InterPro" id="IPR011610">
    <property type="entry name" value="SAM_mthyl_Trfase_ML2640-like"/>
</dbReference>
<accession>A0ABX7P5I9</accession>
<dbReference type="RefSeq" id="WP_206727315.1">
    <property type="nucleotide sequence ID" value="NZ_CP071090.1"/>
</dbReference>
<evidence type="ECO:0000256" key="1">
    <source>
        <dbReference type="ARBA" id="ARBA00008138"/>
    </source>
</evidence>
<evidence type="ECO:0000313" key="5">
    <source>
        <dbReference type="EMBL" id="QSQ25764.1"/>
    </source>
</evidence>
<dbReference type="PANTHER" id="PTHR43619">
    <property type="entry name" value="S-ADENOSYL-L-METHIONINE-DEPENDENT METHYLTRANSFERASE YKTD-RELATED"/>
    <property type="match status" value="1"/>
</dbReference>
<dbReference type="InterPro" id="IPR007213">
    <property type="entry name" value="Ppm1/Ppm2/Tcmp"/>
</dbReference>
<dbReference type="EMBL" id="CP071090">
    <property type="protein sequence ID" value="QSQ25764.1"/>
    <property type="molecule type" value="Genomic_DNA"/>
</dbReference>
<keyword evidence="2 4" id="KW-0489">Methyltransferase</keyword>
<protein>
    <recommendedName>
        <fullName evidence="4">S-adenosyl-L-methionine-dependent methyltransferase</fullName>
        <ecNumber evidence="4">2.1.1.-</ecNumber>
    </recommendedName>
</protein>
<dbReference type="GO" id="GO:0032259">
    <property type="term" value="P:methylation"/>
    <property type="evidence" value="ECO:0007669"/>
    <property type="project" value="UniProtKB-KW"/>
</dbReference>
<dbReference type="Gene3D" id="3.40.50.150">
    <property type="entry name" value="Vaccinia Virus protein VP39"/>
    <property type="match status" value="1"/>
</dbReference>
<dbReference type="Proteomes" id="UP000662747">
    <property type="component" value="Chromosome"/>
</dbReference>
<keyword evidence="3 5" id="KW-0808">Transferase</keyword>
<evidence type="ECO:0000256" key="4">
    <source>
        <dbReference type="RuleBase" id="RU362030"/>
    </source>
</evidence>
<gene>
    <name evidence="5" type="ORF">JY651_12870</name>
</gene>
<organism evidence="5 6">
    <name type="scientific">Pyxidicoccus parkwayensis</name>
    <dbReference type="NCBI Taxonomy" id="2813578"/>
    <lineage>
        <taxon>Bacteria</taxon>
        <taxon>Pseudomonadati</taxon>
        <taxon>Myxococcota</taxon>
        <taxon>Myxococcia</taxon>
        <taxon>Myxococcales</taxon>
        <taxon>Cystobacterineae</taxon>
        <taxon>Myxococcaceae</taxon>
        <taxon>Pyxidicoccus</taxon>
    </lineage>
</organism>
<dbReference type="EC" id="2.1.1.-" evidence="4"/>
<dbReference type="Pfam" id="PF04072">
    <property type="entry name" value="LCM"/>
    <property type="match status" value="1"/>
</dbReference>
<evidence type="ECO:0000256" key="3">
    <source>
        <dbReference type="ARBA" id="ARBA00022679"/>
    </source>
</evidence>
<evidence type="ECO:0000313" key="6">
    <source>
        <dbReference type="Proteomes" id="UP000662747"/>
    </source>
</evidence>
<dbReference type="InterPro" id="IPR029063">
    <property type="entry name" value="SAM-dependent_MTases_sf"/>
</dbReference>
<name>A0ABX7P5I9_9BACT</name>